<dbReference type="InterPro" id="IPR005302">
    <property type="entry name" value="MoCF_Sase_C"/>
</dbReference>
<dbReference type="Proteomes" id="UP001144341">
    <property type="component" value="Unassembled WGS sequence"/>
</dbReference>
<evidence type="ECO:0000313" key="2">
    <source>
        <dbReference type="EMBL" id="MCZ4225116.1"/>
    </source>
</evidence>
<dbReference type="RefSeq" id="WP_269416776.1">
    <property type="nucleotide sequence ID" value="NZ_JAPWGL010000005.1"/>
</dbReference>
<evidence type="ECO:0000313" key="3">
    <source>
        <dbReference type="Proteomes" id="UP001144341"/>
    </source>
</evidence>
<dbReference type="InterPro" id="IPR011037">
    <property type="entry name" value="Pyrv_Knase-like_insert_dom_sf"/>
</dbReference>
<accession>A0ABT4L1P6</accession>
<organism evidence="2 3">
    <name type="scientific">Pedobacter rhodius</name>
    <dbReference type="NCBI Taxonomy" id="3004098"/>
    <lineage>
        <taxon>Bacteria</taxon>
        <taxon>Pseudomonadati</taxon>
        <taxon>Bacteroidota</taxon>
        <taxon>Sphingobacteriia</taxon>
        <taxon>Sphingobacteriales</taxon>
        <taxon>Sphingobacteriaceae</taxon>
        <taxon>Pedobacter</taxon>
    </lineage>
</organism>
<feature type="domain" description="MOSC" evidence="1">
    <location>
        <begin position="128"/>
        <end position="267"/>
    </location>
</feature>
<dbReference type="PANTHER" id="PTHR14237">
    <property type="entry name" value="MOLYBDOPTERIN COFACTOR SULFURASE MOSC"/>
    <property type="match status" value="1"/>
</dbReference>
<sequence>MNELYLTEIHIYPIKSLGGISLSQAMVEDKGLQYDRRWMLVDASGTFISQRKHESLALLQVEIQDDQLLVYDKRDALQRISFPITTHSEEAIPVVIWEDETIGFEVSITVSEWFSQYLKKPVKLVLMSEQTKRNVDQRYALNNEIVSFADGYPCLIIGQSSLDLLNEKLDESIPMNRFRPNFVFAGGVPHLEDRFLDFKIGDVVFKAVKPCARCVLITVNQSTGEKGAEPLKTLSGYRLQNNKVMFGQNLIHKGSGMIKLGEKLQIKSWK</sequence>
<dbReference type="PANTHER" id="PTHR14237:SF19">
    <property type="entry name" value="MITOCHONDRIAL AMIDOXIME REDUCING COMPONENT 1"/>
    <property type="match status" value="1"/>
</dbReference>
<comment type="caution">
    <text evidence="2">The sequence shown here is derived from an EMBL/GenBank/DDBJ whole genome shotgun (WGS) entry which is preliminary data.</text>
</comment>
<dbReference type="Pfam" id="PF03473">
    <property type="entry name" value="MOSC"/>
    <property type="match status" value="1"/>
</dbReference>
<name>A0ABT4L1P6_9SPHI</name>
<proteinExistence type="predicted"/>
<dbReference type="SUPFAM" id="SSF50800">
    <property type="entry name" value="PK beta-barrel domain-like"/>
    <property type="match status" value="1"/>
</dbReference>
<dbReference type="Pfam" id="PF03476">
    <property type="entry name" value="MOSC_N"/>
    <property type="match status" value="1"/>
</dbReference>
<gene>
    <name evidence="2" type="ORF">O0931_17520</name>
</gene>
<keyword evidence="3" id="KW-1185">Reference proteome</keyword>
<evidence type="ECO:0000259" key="1">
    <source>
        <dbReference type="PROSITE" id="PS51340"/>
    </source>
</evidence>
<reference evidence="2" key="1">
    <citation type="submission" date="2022-12" db="EMBL/GenBank/DDBJ databases">
        <title>Genome sequence of SJ11.</title>
        <authorList>
            <person name="Woo H."/>
        </authorList>
    </citation>
    <scope>NUCLEOTIDE SEQUENCE</scope>
    <source>
        <strain evidence="2">SJ11</strain>
    </source>
</reference>
<dbReference type="PROSITE" id="PS51340">
    <property type="entry name" value="MOSC"/>
    <property type="match status" value="1"/>
</dbReference>
<dbReference type="InterPro" id="IPR005303">
    <property type="entry name" value="MOCOS_middle"/>
</dbReference>
<dbReference type="SUPFAM" id="SSF141673">
    <property type="entry name" value="MOSC N-terminal domain-like"/>
    <property type="match status" value="1"/>
</dbReference>
<dbReference type="EMBL" id="JAPWGL010000005">
    <property type="protein sequence ID" value="MCZ4225116.1"/>
    <property type="molecule type" value="Genomic_DNA"/>
</dbReference>
<protein>
    <submittedName>
        <fullName evidence="2">MOSC domain-containing protein</fullName>
    </submittedName>
</protein>